<dbReference type="AlphaFoldDB" id="A0A8H7DII1"/>
<organism evidence="1 2">
    <name type="scientific">Mycena sanguinolenta</name>
    <dbReference type="NCBI Taxonomy" id="230812"/>
    <lineage>
        <taxon>Eukaryota</taxon>
        <taxon>Fungi</taxon>
        <taxon>Dikarya</taxon>
        <taxon>Basidiomycota</taxon>
        <taxon>Agaricomycotina</taxon>
        <taxon>Agaricomycetes</taxon>
        <taxon>Agaricomycetidae</taxon>
        <taxon>Agaricales</taxon>
        <taxon>Marasmiineae</taxon>
        <taxon>Mycenaceae</taxon>
        <taxon>Mycena</taxon>
    </lineage>
</organism>
<dbReference type="Proteomes" id="UP000623467">
    <property type="component" value="Unassembled WGS sequence"/>
</dbReference>
<protein>
    <recommendedName>
        <fullName evidence="3">F-box domain-containing protein</fullName>
    </recommendedName>
</protein>
<keyword evidence="2" id="KW-1185">Reference proteome</keyword>
<evidence type="ECO:0008006" key="3">
    <source>
        <dbReference type="Google" id="ProtNLM"/>
    </source>
</evidence>
<comment type="caution">
    <text evidence="1">The sequence shown here is derived from an EMBL/GenBank/DDBJ whole genome shotgun (WGS) entry which is preliminary data.</text>
</comment>
<proteinExistence type="predicted"/>
<reference evidence="1" key="1">
    <citation type="submission" date="2020-05" db="EMBL/GenBank/DDBJ databases">
        <title>Mycena genomes resolve the evolution of fungal bioluminescence.</title>
        <authorList>
            <person name="Tsai I.J."/>
        </authorList>
    </citation>
    <scope>NUCLEOTIDE SEQUENCE</scope>
    <source>
        <strain evidence="1">160909Yilan</strain>
    </source>
</reference>
<evidence type="ECO:0000313" key="1">
    <source>
        <dbReference type="EMBL" id="KAF7376659.1"/>
    </source>
</evidence>
<gene>
    <name evidence="1" type="ORF">MSAN_00082700</name>
</gene>
<dbReference type="OrthoDB" id="3232239at2759"/>
<accession>A0A8H7DII1</accession>
<sequence length="373" mass="42288">MPSIHIPPEIFLLICAEVEEPPTLAALCRTSPIFRDEAQRVLYRTIDLEGRDIRSFWSWAHAVTQNPHLAGRVHALSLQLPEDRKLAPADVTKIQRALHACVNLKELKLSCNEANGSESLHGWMLDGAPFRLTKFANTYFSSVYLEKSFWNTQSEIRALSLPRMHPSMTPAMFDAGRLPNLIAFGALPWQALPPGRPLQRLETSFSRDVPPLAQYSRTLTTLNLVRESLDNDVTLFRTITNIVGLLPALLHFGIAELVRRAGVRLVERSPATLLQGFSRLETFFLFFRNEIRFFRPHSNLIYEMDYDKDVEDLAVSIMESASPTLRRVVVGSEAQVDEVGREFTCTVTRDGDGEIHKSHAKKIDFDAVSMFWK</sequence>
<dbReference type="EMBL" id="JACAZH010000001">
    <property type="protein sequence ID" value="KAF7376659.1"/>
    <property type="molecule type" value="Genomic_DNA"/>
</dbReference>
<evidence type="ECO:0000313" key="2">
    <source>
        <dbReference type="Proteomes" id="UP000623467"/>
    </source>
</evidence>
<name>A0A8H7DII1_9AGAR</name>